<evidence type="ECO:0000313" key="2">
    <source>
        <dbReference type="EMBL" id="TWT75200.1"/>
    </source>
</evidence>
<dbReference type="InterPro" id="IPR004714">
    <property type="entry name" value="Cyt_oxidase_maturation_cbb3"/>
</dbReference>
<dbReference type="PANTHER" id="PTHR41532">
    <property type="entry name" value="FIXS PROTEIN"/>
    <property type="match status" value="1"/>
</dbReference>
<reference evidence="2 3" key="1">
    <citation type="submission" date="2019-02" db="EMBL/GenBank/DDBJ databases">
        <title>Deep-cultivation of Planctomycetes and their phenomic and genomic characterization uncovers novel biology.</title>
        <authorList>
            <person name="Wiegand S."/>
            <person name="Jogler M."/>
            <person name="Boedeker C."/>
            <person name="Pinto D."/>
            <person name="Vollmers J."/>
            <person name="Rivas-Marin E."/>
            <person name="Kohn T."/>
            <person name="Peeters S.H."/>
            <person name="Heuer A."/>
            <person name="Rast P."/>
            <person name="Oberbeckmann S."/>
            <person name="Bunk B."/>
            <person name="Jeske O."/>
            <person name="Meyerdierks A."/>
            <person name="Storesund J.E."/>
            <person name="Kallscheuer N."/>
            <person name="Luecker S."/>
            <person name="Lage O.M."/>
            <person name="Pohl T."/>
            <person name="Merkel B.J."/>
            <person name="Hornburger P."/>
            <person name="Mueller R.-W."/>
            <person name="Bruemmer F."/>
            <person name="Labrenz M."/>
            <person name="Spormann A.M."/>
            <person name="Op Den Camp H."/>
            <person name="Overmann J."/>
            <person name="Amann R."/>
            <person name="Jetten M.S.M."/>
            <person name="Mascher T."/>
            <person name="Medema M.H."/>
            <person name="Devos D.P."/>
            <person name="Kaster A.-K."/>
            <person name="Ovreas L."/>
            <person name="Rohde M."/>
            <person name="Galperin M.Y."/>
            <person name="Jogler C."/>
        </authorList>
    </citation>
    <scope>NUCLEOTIDE SEQUENCE [LARGE SCALE GENOMIC DNA]</scope>
    <source>
        <strain evidence="2 3">CA85</strain>
    </source>
</reference>
<keyword evidence="1" id="KW-0812">Transmembrane</keyword>
<protein>
    <submittedName>
        <fullName evidence="2">Cytochrome oxidase maturation protein cbb3-type</fullName>
    </submittedName>
</protein>
<organism evidence="2 3">
    <name type="scientific">Allorhodopirellula solitaria</name>
    <dbReference type="NCBI Taxonomy" id="2527987"/>
    <lineage>
        <taxon>Bacteria</taxon>
        <taxon>Pseudomonadati</taxon>
        <taxon>Planctomycetota</taxon>
        <taxon>Planctomycetia</taxon>
        <taxon>Pirellulales</taxon>
        <taxon>Pirellulaceae</taxon>
        <taxon>Allorhodopirellula</taxon>
    </lineage>
</organism>
<dbReference type="AlphaFoldDB" id="A0A5C5YJX8"/>
<evidence type="ECO:0000313" key="3">
    <source>
        <dbReference type="Proteomes" id="UP000318053"/>
    </source>
</evidence>
<dbReference type="Pfam" id="PF03597">
    <property type="entry name" value="FixS"/>
    <property type="match status" value="1"/>
</dbReference>
<proteinExistence type="predicted"/>
<name>A0A5C5YJX8_9BACT</name>
<keyword evidence="1" id="KW-0472">Membrane</keyword>
<dbReference type="PANTHER" id="PTHR41532:SF1">
    <property type="entry name" value="FIXS PROTEIN"/>
    <property type="match status" value="1"/>
</dbReference>
<accession>A0A5C5YJX8</accession>
<comment type="caution">
    <text evidence="2">The sequence shown here is derived from an EMBL/GenBank/DDBJ whole genome shotgun (WGS) entry which is preliminary data.</text>
</comment>
<evidence type="ECO:0000256" key="1">
    <source>
        <dbReference type="SAM" id="Phobius"/>
    </source>
</evidence>
<feature type="transmembrane region" description="Helical" evidence="1">
    <location>
        <begin position="6"/>
        <end position="26"/>
    </location>
</feature>
<dbReference type="RefSeq" id="WP_146389665.1">
    <property type="nucleotide sequence ID" value="NZ_SJPK01000001.1"/>
</dbReference>
<keyword evidence="3" id="KW-1185">Reference proteome</keyword>
<dbReference type="EMBL" id="SJPK01000001">
    <property type="protein sequence ID" value="TWT75200.1"/>
    <property type="molecule type" value="Genomic_DNA"/>
</dbReference>
<sequence>MSVLYVAVPLALVLGGGGLIACLLCIRSGQYDDLDTPAVRMLIDEEKSKD</sequence>
<dbReference type="NCBIfam" id="TIGR00847">
    <property type="entry name" value="ccoS"/>
    <property type="match status" value="1"/>
</dbReference>
<keyword evidence="1" id="KW-1133">Transmembrane helix</keyword>
<dbReference type="Proteomes" id="UP000318053">
    <property type="component" value="Unassembled WGS sequence"/>
</dbReference>
<gene>
    <name evidence="2" type="ORF">CA85_04890</name>
</gene>